<keyword evidence="4" id="KW-1185">Reference proteome</keyword>
<dbReference type="Pfam" id="PF13489">
    <property type="entry name" value="Methyltransf_23"/>
    <property type="match status" value="1"/>
</dbReference>
<dbReference type="PANTHER" id="PTHR40624:SF1">
    <property type="entry name" value="BIOSYNTHESIS MONOOXYGENASE, PUTATIVE (AFU_ORTHOLOGUE AFUA_1G12025)-RELATED"/>
    <property type="match status" value="1"/>
</dbReference>
<dbReference type="PANTHER" id="PTHR40624">
    <property type="entry name" value="BIOSYNTHESIS MONOOXYGENASE, PUTATIVE (AFU_ORTHOLOGUE AFUA_1G12025)-RELATED"/>
    <property type="match status" value="1"/>
</dbReference>
<dbReference type="Gene3D" id="3.30.70.100">
    <property type="match status" value="1"/>
</dbReference>
<accession>A0A395IRP4</accession>
<protein>
    <recommendedName>
        <fullName evidence="2">ABM domain-containing protein</fullName>
    </recommendedName>
</protein>
<evidence type="ECO:0000256" key="1">
    <source>
        <dbReference type="SAM" id="MobiDB-lite"/>
    </source>
</evidence>
<sequence length="638" mass="72275">MIEKSVHTTVCSEVGVIMSQIDLVAIMFPKEGKADRVAELLNEISIYAKANEPGTLKYEVNKEVNKKSGAVEIIMMESYKDKAAIAAHGSSEQFKAFGKKLKDEDLIAKPMQLKFLKNVGVSISELRATSPTPSKAHDLGFDGNGSETLQLPRLPSPNYKDRSSCRSSPLISFVTPDHLNEAMADLDIQSSSSSRKPENSLCDDYEEFDVCKAYMVYNEYGELVDAHSHLKTRNSADLSVTEILRLIRKANHHDYRARMNDIEQIKGQSSLSSERGNLTWEEKLSSWEYKPSISVKTTPVSGEVRTVPVYQGPPRVLEIGCSDGRWCFKVKEDQPDWIVEGVDDTDHWSCVKRDVQLKDFIVTTPEMDSSDYFSRVNSSQAQTAPDFNVRNLNCLLTHPDPIPHNLYSFIRGRDVFDRVESYKSFLDDVRLILQPGGVVEFFEVDHRPRSKVANCAFSKREDYHQSKAQTDWTDNIADRLTRPFYDEELATTVPGWMERVTERHKATLRPHGGIPAVNLKSWLEGAGFWDVKEIVHRLPIGGTTTTGQRLKDFILYQIELENSIPQLREKLLPVEGNEIESGNYFLTLHIVTARKPRCSRAGDLLIDGTREEMTDVKYDQMARSNEVKTQAGWKRLSP</sequence>
<name>A0A395IRP4_9HELO</name>
<feature type="region of interest" description="Disordered" evidence="1">
    <location>
        <begin position="130"/>
        <end position="163"/>
    </location>
</feature>
<reference evidence="3 4" key="1">
    <citation type="submission" date="2018-06" db="EMBL/GenBank/DDBJ databases">
        <title>Genome Sequence of the Brown Rot Fungal Pathogen Monilinia fructigena.</title>
        <authorList>
            <person name="Landi L."/>
            <person name="De Miccolis Angelini R.M."/>
            <person name="Pollastro S."/>
            <person name="Abate D."/>
            <person name="Faretra F."/>
            <person name="Romanazzi G."/>
        </authorList>
    </citation>
    <scope>NUCLEOTIDE SEQUENCE [LARGE SCALE GENOMIC DNA]</scope>
    <source>
        <strain evidence="3 4">Mfrg269</strain>
    </source>
</reference>
<proteinExistence type="predicted"/>
<organism evidence="3 4">
    <name type="scientific">Monilinia fructigena</name>
    <dbReference type="NCBI Taxonomy" id="38457"/>
    <lineage>
        <taxon>Eukaryota</taxon>
        <taxon>Fungi</taxon>
        <taxon>Dikarya</taxon>
        <taxon>Ascomycota</taxon>
        <taxon>Pezizomycotina</taxon>
        <taxon>Leotiomycetes</taxon>
        <taxon>Helotiales</taxon>
        <taxon>Sclerotiniaceae</taxon>
        <taxon>Monilinia</taxon>
    </lineage>
</organism>
<dbReference type="PROSITE" id="PS51725">
    <property type="entry name" value="ABM"/>
    <property type="match status" value="1"/>
</dbReference>
<feature type="domain" description="ABM" evidence="2">
    <location>
        <begin position="21"/>
        <end position="115"/>
    </location>
</feature>
<dbReference type="InterPro" id="IPR029063">
    <property type="entry name" value="SAM-dependent_MTases_sf"/>
</dbReference>
<dbReference type="SUPFAM" id="SSF54909">
    <property type="entry name" value="Dimeric alpha+beta barrel"/>
    <property type="match status" value="1"/>
</dbReference>
<evidence type="ECO:0000313" key="4">
    <source>
        <dbReference type="Proteomes" id="UP000249056"/>
    </source>
</evidence>
<dbReference type="InterPro" id="IPR011008">
    <property type="entry name" value="Dimeric_a/b-barrel"/>
</dbReference>
<gene>
    <name evidence="3" type="ORF">DID88_004835</name>
</gene>
<dbReference type="Pfam" id="PF03992">
    <property type="entry name" value="ABM"/>
    <property type="match status" value="1"/>
</dbReference>
<evidence type="ECO:0000313" key="3">
    <source>
        <dbReference type="EMBL" id="RAL62268.1"/>
    </source>
</evidence>
<dbReference type="EMBL" id="QKRW01000025">
    <property type="protein sequence ID" value="RAL62268.1"/>
    <property type="molecule type" value="Genomic_DNA"/>
</dbReference>
<dbReference type="Gene3D" id="3.40.50.150">
    <property type="entry name" value="Vaccinia Virus protein VP39"/>
    <property type="match status" value="1"/>
</dbReference>
<dbReference type="Proteomes" id="UP000249056">
    <property type="component" value="Unassembled WGS sequence"/>
</dbReference>
<dbReference type="AlphaFoldDB" id="A0A395IRP4"/>
<comment type="caution">
    <text evidence="3">The sequence shown here is derived from an EMBL/GenBank/DDBJ whole genome shotgun (WGS) entry which is preliminary data.</text>
</comment>
<dbReference type="SUPFAM" id="SSF53335">
    <property type="entry name" value="S-adenosyl-L-methionine-dependent methyltransferases"/>
    <property type="match status" value="1"/>
</dbReference>
<dbReference type="OrthoDB" id="506498at2759"/>
<dbReference type="InterPro" id="IPR007138">
    <property type="entry name" value="ABM_dom"/>
</dbReference>
<evidence type="ECO:0000259" key="2">
    <source>
        <dbReference type="PROSITE" id="PS51725"/>
    </source>
</evidence>